<dbReference type="Proteomes" id="UP000191408">
    <property type="component" value="Unassembled WGS sequence"/>
</dbReference>
<keyword evidence="11" id="KW-1185">Reference proteome</keyword>
<dbReference type="Pfam" id="PF04193">
    <property type="entry name" value="PQ-loop"/>
    <property type="match status" value="2"/>
</dbReference>
<proteinExistence type="inferred from homology"/>
<dbReference type="AlphaFoldDB" id="A0A1V6NI90"/>
<comment type="caution">
    <text evidence="10">The sequence shown here is derived from an EMBL/GenBank/DDBJ whole genome shotgun (WGS) entry which is preliminary data.</text>
</comment>
<dbReference type="OrthoDB" id="271506at2759"/>
<dbReference type="SMART" id="SM00679">
    <property type="entry name" value="CTNS"/>
    <property type="match status" value="2"/>
</dbReference>
<evidence type="ECO:0000256" key="6">
    <source>
        <dbReference type="ARBA" id="ARBA00023136"/>
    </source>
</evidence>
<dbReference type="InterPro" id="IPR016817">
    <property type="entry name" value="MannP-dilichol_defect-1"/>
</dbReference>
<evidence type="ECO:0008006" key="12">
    <source>
        <dbReference type="Google" id="ProtNLM"/>
    </source>
</evidence>
<dbReference type="InterPro" id="IPR006603">
    <property type="entry name" value="PQ-loop_rpt"/>
</dbReference>
<dbReference type="EMBL" id="MDYM01000007">
    <property type="protein sequence ID" value="OQD64401.1"/>
    <property type="molecule type" value="Genomic_DNA"/>
</dbReference>
<feature type="region of interest" description="Disordered" evidence="8">
    <location>
        <begin position="317"/>
        <end position="350"/>
    </location>
</feature>
<gene>
    <name evidence="10" type="ORF">PENPOL_c007G03134</name>
</gene>
<dbReference type="GO" id="GO:0016020">
    <property type="term" value="C:membrane"/>
    <property type="evidence" value="ECO:0007669"/>
    <property type="project" value="UniProtKB-SubCell"/>
</dbReference>
<keyword evidence="3 9" id="KW-0812">Transmembrane</keyword>
<dbReference type="PANTHER" id="PTHR12226">
    <property type="entry name" value="MANNOSE-P-DOLICHOL UTILIZATION DEFECT 1 LEC35 -RELATED"/>
    <property type="match status" value="1"/>
</dbReference>
<keyword evidence="6 9" id="KW-0472">Membrane</keyword>
<comment type="subcellular location">
    <subcellularLocation>
        <location evidence="1">Membrane</location>
        <topology evidence="1">Multi-pass membrane protein</topology>
    </subcellularLocation>
</comment>
<dbReference type="Gene3D" id="1.20.1280.290">
    <property type="match status" value="2"/>
</dbReference>
<sequence length="350" mass="37645">MQKEEKWTTEVEFPRWCTGHIRSPWECQQIVSSRHCLIQLFSLFSGDHFAFIMDTIQNTVITPLQPYLAPIVSAIPEPVHDAVVSLIGKSCRGALLVDLDVTKDPACTSLAISKALGIAIVGASAVVKIPQILKLINSRSSAGVSFVSYALETASLLITLSYGVRNQFPFSTYGETALIAVQDIAIGVLVLNYAGRSAAAAAFIAVVAASVYALLFDQTLVDAQTMAYLQAGAGALGVASKAPQIYTIWREGGTGQLSAFTVFNYLIGSLSRIFTTLQEVDDKFILYGFIGGFSLNVILAIQMLWYWNAPAPKQKAAAPRPKAVEKAPLAQSTGASPRPSVKTPTTRRRG</sequence>
<evidence type="ECO:0000256" key="1">
    <source>
        <dbReference type="ARBA" id="ARBA00004141"/>
    </source>
</evidence>
<evidence type="ECO:0000256" key="2">
    <source>
        <dbReference type="ARBA" id="ARBA00022448"/>
    </source>
</evidence>
<keyword evidence="2" id="KW-0813">Transport</keyword>
<dbReference type="STRING" id="60169.A0A1V6NI90"/>
<dbReference type="PANTHER" id="PTHR12226:SF2">
    <property type="entry name" value="MANNOSE-P-DOLICHOL UTILIZATION DEFECT 1 PROTEIN"/>
    <property type="match status" value="1"/>
</dbReference>
<keyword evidence="5 9" id="KW-1133">Transmembrane helix</keyword>
<feature type="transmembrane region" description="Helical" evidence="9">
    <location>
        <begin position="284"/>
        <end position="307"/>
    </location>
</feature>
<keyword evidence="4" id="KW-0677">Repeat</keyword>
<feature type="transmembrane region" description="Helical" evidence="9">
    <location>
        <begin position="142"/>
        <end position="164"/>
    </location>
</feature>
<evidence type="ECO:0000256" key="5">
    <source>
        <dbReference type="ARBA" id="ARBA00022989"/>
    </source>
</evidence>
<accession>A0A1V6NI90</accession>
<evidence type="ECO:0000256" key="7">
    <source>
        <dbReference type="ARBA" id="ARBA00038475"/>
    </source>
</evidence>
<evidence type="ECO:0000256" key="9">
    <source>
        <dbReference type="SAM" id="Phobius"/>
    </source>
</evidence>
<name>A0A1V6NI90_PENPO</name>
<evidence type="ECO:0000313" key="11">
    <source>
        <dbReference type="Proteomes" id="UP000191408"/>
    </source>
</evidence>
<evidence type="ECO:0000256" key="8">
    <source>
        <dbReference type="SAM" id="MobiDB-lite"/>
    </source>
</evidence>
<evidence type="ECO:0000313" key="10">
    <source>
        <dbReference type="EMBL" id="OQD64401.1"/>
    </source>
</evidence>
<dbReference type="FunFam" id="1.20.1280.290:FF:000006">
    <property type="entry name" value="mannose-P-dolichol utilization defect 1 protein"/>
    <property type="match status" value="1"/>
</dbReference>
<organism evidence="10 11">
    <name type="scientific">Penicillium polonicum</name>
    <dbReference type="NCBI Taxonomy" id="60169"/>
    <lineage>
        <taxon>Eukaryota</taxon>
        <taxon>Fungi</taxon>
        <taxon>Dikarya</taxon>
        <taxon>Ascomycota</taxon>
        <taxon>Pezizomycotina</taxon>
        <taxon>Eurotiomycetes</taxon>
        <taxon>Eurotiomycetidae</taxon>
        <taxon>Eurotiales</taxon>
        <taxon>Aspergillaceae</taxon>
        <taxon>Penicillium</taxon>
    </lineage>
</organism>
<protein>
    <recommendedName>
        <fullName evidence="12">Mannose-P-dolichol utilization defect 1 protein homolog</fullName>
    </recommendedName>
</protein>
<evidence type="ECO:0000256" key="3">
    <source>
        <dbReference type="ARBA" id="ARBA00022692"/>
    </source>
</evidence>
<reference evidence="11" key="1">
    <citation type="journal article" date="2017" name="Nat. Microbiol.">
        <title>Global analysis of biosynthetic gene clusters reveals vast potential of secondary metabolite production in Penicillium species.</title>
        <authorList>
            <person name="Nielsen J.C."/>
            <person name="Grijseels S."/>
            <person name="Prigent S."/>
            <person name="Ji B."/>
            <person name="Dainat J."/>
            <person name="Nielsen K.F."/>
            <person name="Frisvad J.C."/>
            <person name="Workman M."/>
            <person name="Nielsen J."/>
        </authorList>
    </citation>
    <scope>NUCLEOTIDE SEQUENCE [LARGE SCALE GENOMIC DNA]</scope>
    <source>
        <strain evidence="11">IBT 4502</strain>
    </source>
</reference>
<feature type="transmembrane region" description="Helical" evidence="9">
    <location>
        <begin position="198"/>
        <end position="216"/>
    </location>
</feature>
<comment type="similarity">
    <text evidence="7">Belongs to the MPDU1 (TC 2.A.43.3) family.</text>
</comment>
<evidence type="ECO:0000256" key="4">
    <source>
        <dbReference type="ARBA" id="ARBA00022737"/>
    </source>
</evidence>